<protein>
    <submittedName>
        <fullName evidence="1">Uncharacterized protein</fullName>
    </submittedName>
</protein>
<proteinExistence type="predicted"/>
<keyword evidence="2" id="KW-1185">Reference proteome</keyword>
<gene>
    <name evidence="1" type="ORF">ElyMa_004632800</name>
</gene>
<dbReference type="Proteomes" id="UP000762676">
    <property type="component" value="Unassembled WGS sequence"/>
</dbReference>
<evidence type="ECO:0000313" key="2">
    <source>
        <dbReference type="Proteomes" id="UP000762676"/>
    </source>
</evidence>
<comment type="caution">
    <text evidence="1">The sequence shown here is derived from an EMBL/GenBank/DDBJ whole genome shotgun (WGS) entry which is preliminary data.</text>
</comment>
<dbReference type="EMBL" id="BMAT01009298">
    <property type="protein sequence ID" value="GFS03464.1"/>
    <property type="molecule type" value="Genomic_DNA"/>
</dbReference>
<evidence type="ECO:0000313" key="1">
    <source>
        <dbReference type="EMBL" id="GFS03464.1"/>
    </source>
</evidence>
<sequence>MPPKSTMGTNCLQPLPILSPDLIQEVLGAPLPILSPDLIDEVLEADTTSYSNDIRPLDMRILLDETPHCQSFQGPASLSSTNAMN</sequence>
<name>A0AAV4HZ13_9GAST</name>
<reference evidence="1 2" key="1">
    <citation type="journal article" date="2021" name="Elife">
        <title>Chloroplast acquisition without the gene transfer in kleptoplastic sea slugs, Plakobranchus ocellatus.</title>
        <authorList>
            <person name="Maeda T."/>
            <person name="Takahashi S."/>
            <person name="Yoshida T."/>
            <person name="Shimamura S."/>
            <person name="Takaki Y."/>
            <person name="Nagai Y."/>
            <person name="Toyoda A."/>
            <person name="Suzuki Y."/>
            <person name="Arimoto A."/>
            <person name="Ishii H."/>
            <person name="Satoh N."/>
            <person name="Nishiyama T."/>
            <person name="Hasebe M."/>
            <person name="Maruyama T."/>
            <person name="Minagawa J."/>
            <person name="Obokata J."/>
            <person name="Shigenobu S."/>
        </authorList>
    </citation>
    <scope>NUCLEOTIDE SEQUENCE [LARGE SCALE GENOMIC DNA]</scope>
</reference>
<accession>A0AAV4HZ13</accession>
<organism evidence="1 2">
    <name type="scientific">Elysia marginata</name>
    <dbReference type="NCBI Taxonomy" id="1093978"/>
    <lineage>
        <taxon>Eukaryota</taxon>
        <taxon>Metazoa</taxon>
        <taxon>Spiralia</taxon>
        <taxon>Lophotrochozoa</taxon>
        <taxon>Mollusca</taxon>
        <taxon>Gastropoda</taxon>
        <taxon>Heterobranchia</taxon>
        <taxon>Euthyneura</taxon>
        <taxon>Panpulmonata</taxon>
        <taxon>Sacoglossa</taxon>
        <taxon>Placobranchoidea</taxon>
        <taxon>Plakobranchidae</taxon>
        <taxon>Elysia</taxon>
    </lineage>
</organism>
<dbReference type="AlphaFoldDB" id="A0AAV4HZ13"/>